<dbReference type="OrthoDB" id="3181223at2"/>
<proteinExistence type="predicted"/>
<protein>
    <submittedName>
        <fullName evidence="7">Amino acid permease</fullName>
    </submittedName>
</protein>
<evidence type="ECO:0000256" key="6">
    <source>
        <dbReference type="SAM" id="Phobius"/>
    </source>
</evidence>
<keyword evidence="4 6" id="KW-1133">Transmembrane helix</keyword>
<evidence type="ECO:0000256" key="4">
    <source>
        <dbReference type="ARBA" id="ARBA00022989"/>
    </source>
</evidence>
<dbReference type="Gene3D" id="1.20.1740.10">
    <property type="entry name" value="Amino acid/polyamine transporter I"/>
    <property type="match status" value="1"/>
</dbReference>
<evidence type="ECO:0000313" key="7">
    <source>
        <dbReference type="EMBL" id="OMI04937.1"/>
    </source>
</evidence>
<feature type="transmembrane region" description="Helical" evidence="6">
    <location>
        <begin position="358"/>
        <end position="379"/>
    </location>
</feature>
<reference evidence="7 8" key="1">
    <citation type="submission" date="2017-01" db="EMBL/GenBank/DDBJ databases">
        <title>Bacillus phylogenomics.</title>
        <authorList>
            <person name="Dunlap C."/>
        </authorList>
    </citation>
    <scope>NUCLEOTIDE SEQUENCE [LARGE SCALE GENOMIC DNA]</scope>
    <source>
        <strain evidence="7 8">NRRL B-41282</strain>
    </source>
</reference>
<evidence type="ECO:0000256" key="3">
    <source>
        <dbReference type="ARBA" id="ARBA00022692"/>
    </source>
</evidence>
<keyword evidence="5 6" id="KW-0472">Membrane</keyword>
<evidence type="ECO:0000256" key="5">
    <source>
        <dbReference type="ARBA" id="ARBA00023136"/>
    </source>
</evidence>
<feature type="transmembrane region" description="Helical" evidence="6">
    <location>
        <begin position="400"/>
        <end position="418"/>
    </location>
</feature>
<dbReference type="EMBL" id="MTJL01000023">
    <property type="protein sequence ID" value="OMI04937.1"/>
    <property type="molecule type" value="Genomic_DNA"/>
</dbReference>
<dbReference type="GO" id="GO:0005886">
    <property type="term" value="C:plasma membrane"/>
    <property type="evidence" value="ECO:0007669"/>
    <property type="project" value="UniProtKB-SubCell"/>
</dbReference>
<dbReference type="GO" id="GO:0022857">
    <property type="term" value="F:transmembrane transporter activity"/>
    <property type="evidence" value="ECO:0007669"/>
    <property type="project" value="InterPro"/>
</dbReference>
<evidence type="ECO:0000256" key="2">
    <source>
        <dbReference type="ARBA" id="ARBA00022475"/>
    </source>
</evidence>
<accession>A0A1R1RXT0</accession>
<gene>
    <name evidence="7" type="ORF">BW143_11935</name>
</gene>
<dbReference type="PANTHER" id="PTHR42770:SF7">
    <property type="entry name" value="MEMBRANE PROTEIN"/>
    <property type="match status" value="1"/>
</dbReference>
<comment type="subcellular location">
    <subcellularLocation>
        <location evidence="1">Cell membrane</location>
        <topology evidence="1">Multi-pass membrane protein</topology>
    </subcellularLocation>
</comment>
<accession>A0A1R1QJU6</accession>
<organism evidence="7 8">
    <name type="scientific">Bacillus swezeyi</name>
    <dbReference type="NCBI Taxonomy" id="1925020"/>
    <lineage>
        <taxon>Bacteria</taxon>
        <taxon>Bacillati</taxon>
        <taxon>Bacillota</taxon>
        <taxon>Bacilli</taxon>
        <taxon>Bacillales</taxon>
        <taxon>Bacillaceae</taxon>
        <taxon>Bacillus</taxon>
    </lineage>
</organism>
<dbReference type="GeneID" id="92788285"/>
<keyword evidence="8" id="KW-1185">Reference proteome</keyword>
<feature type="transmembrane region" description="Helical" evidence="6">
    <location>
        <begin position="162"/>
        <end position="183"/>
    </location>
</feature>
<dbReference type="InterPro" id="IPR050367">
    <property type="entry name" value="APC_superfamily"/>
</dbReference>
<comment type="caution">
    <text evidence="7">The sequence shown here is derived from an EMBL/GenBank/DDBJ whole genome shotgun (WGS) entry which is preliminary data.</text>
</comment>
<feature type="transmembrane region" description="Helical" evidence="6">
    <location>
        <begin position="333"/>
        <end position="352"/>
    </location>
</feature>
<dbReference type="PANTHER" id="PTHR42770">
    <property type="entry name" value="AMINO ACID TRANSPORTER-RELATED"/>
    <property type="match status" value="1"/>
</dbReference>
<dbReference type="RefSeq" id="WP_076761195.1">
    <property type="nucleotide sequence ID" value="NZ_CP133085.1"/>
</dbReference>
<feature type="transmembrane region" description="Helical" evidence="6">
    <location>
        <begin position="90"/>
        <end position="114"/>
    </location>
</feature>
<name>A0A1R1RXT0_9BACI</name>
<feature type="transmembrane region" description="Helical" evidence="6">
    <location>
        <begin position="279"/>
        <end position="312"/>
    </location>
</feature>
<keyword evidence="2" id="KW-1003">Cell membrane</keyword>
<dbReference type="PIRSF" id="PIRSF006060">
    <property type="entry name" value="AA_transporter"/>
    <property type="match status" value="1"/>
</dbReference>
<dbReference type="InterPro" id="IPR002293">
    <property type="entry name" value="AA/rel_permease1"/>
</dbReference>
<feature type="transmembrane region" description="Helical" evidence="6">
    <location>
        <begin position="203"/>
        <end position="224"/>
    </location>
</feature>
<keyword evidence="3 6" id="KW-0812">Transmembrane</keyword>
<feature type="transmembrane region" description="Helical" evidence="6">
    <location>
        <begin position="424"/>
        <end position="443"/>
    </location>
</feature>
<feature type="transmembrane region" description="Helical" evidence="6">
    <location>
        <begin position="12"/>
        <end position="29"/>
    </location>
</feature>
<sequence>MGKYEMKKSMSQTDVLFLAIGAMLGWGWVVLSGDWILTAGFLGSTIAFIIGGILVILIGLTYAELSSAIPETGGGLIFVYRAFGRKPAFIAAWGVLFGYVSVITFEAVALPTVIDYVLPVEHQGFLWSLSSWDVYLTWVLIGSGGAVILTALNYFGVKPAAVFQSVFTIAIIATGFLLLSGALVNGDFENVQPLFKDGFSGMMSVLVMIPFLFVGFDVIPQVAAEINAPKKIIGKILIISIISAVVFYLLIVFGVTMGLSESELAATSLATADAMVNLLGSQMFGTVLVLGGVAGIITSWNAFIIGASRILFAMAEKGMVPKWFGYIHPKYKTPTHAILFLGALAFFAPLLGRPALVWIVNAGGTGIIVGYLIVSIAFLKLRKTEPDLNRPYKINKWKTTGLSAILLSVIFLAFYLPGMPAALSWPYEWLILAGWTLIGLILYNSNSNHKGEEIQHDQHARSV</sequence>
<evidence type="ECO:0000256" key="1">
    <source>
        <dbReference type="ARBA" id="ARBA00004651"/>
    </source>
</evidence>
<feature type="transmembrane region" description="Helical" evidence="6">
    <location>
        <begin position="35"/>
        <end position="60"/>
    </location>
</feature>
<dbReference type="Pfam" id="PF13520">
    <property type="entry name" value="AA_permease_2"/>
    <property type="match status" value="1"/>
</dbReference>
<feature type="transmembrane region" description="Helical" evidence="6">
    <location>
        <begin position="134"/>
        <end position="155"/>
    </location>
</feature>
<dbReference type="AlphaFoldDB" id="A0A1R1RXT0"/>
<dbReference type="Proteomes" id="UP000187367">
    <property type="component" value="Unassembled WGS sequence"/>
</dbReference>
<evidence type="ECO:0000313" key="8">
    <source>
        <dbReference type="Proteomes" id="UP000187367"/>
    </source>
</evidence>
<feature type="transmembrane region" description="Helical" evidence="6">
    <location>
        <begin position="236"/>
        <end position="259"/>
    </location>
</feature>